<accession>A0A6J6U6C6</accession>
<name>A0A6J6U6C6_9ZZZZ</name>
<protein>
    <submittedName>
        <fullName evidence="1">Unannotated protein</fullName>
    </submittedName>
</protein>
<dbReference type="AlphaFoldDB" id="A0A6J6U6C6"/>
<evidence type="ECO:0000313" key="1">
    <source>
        <dbReference type="EMBL" id="CAB4754167.1"/>
    </source>
</evidence>
<gene>
    <name evidence="1" type="ORF">UFOPK2810_00987</name>
</gene>
<proteinExistence type="predicted"/>
<dbReference type="EMBL" id="CAEZYZ010000157">
    <property type="protein sequence ID" value="CAB4754167.1"/>
    <property type="molecule type" value="Genomic_DNA"/>
</dbReference>
<organism evidence="1">
    <name type="scientific">freshwater metagenome</name>
    <dbReference type="NCBI Taxonomy" id="449393"/>
    <lineage>
        <taxon>unclassified sequences</taxon>
        <taxon>metagenomes</taxon>
        <taxon>ecological metagenomes</taxon>
    </lineage>
</organism>
<reference evidence="1" key="1">
    <citation type="submission" date="2020-05" db="EMBL/GenBank/DDBJ databases">
        <authorList>
            <person name="Chiriac C."/>
            <person name="Salcher M."/>
            <person name="Ghai R."/>
            <person name="Kavagutti S V."/>
        </authorList>
    </citation>
    <scope>NUCLEOTIDE SEQUENCE</scope>
</reference>
<sequence>MCDVQQSWPAAFHTLLLLTPDQTAVVEGRQQGLSCASGRHHQVAPSPEHFTLAIEVLEHLLLKGQWLDVVGKDLVDIQRSLHGPTPRES</sequence>